<dbReference type="Proteomes" id="UP000003835">
    <property type="component" value="Unassembled WGS sequence"/>
</dbReference>
<dbReference type="AlphaFoldDB" id="B4VX53"/>
<evidence type="ECO:0000313" key="2">
    <source>
        <dbReference type="Proteomes" id="UP000003835"/>
    </source>
</evidence>
<dbReference type="STRING" id="118168.MC7420_3624"/>
<dbReference type="eggNOG" id="COG0438">
    <property type="taxonomic scope" value="Bacteria"/>
</dbReference>
<dbReference type="RefSeq" id="WP_006103131.1">
    <property type="nucleotide sequence ID" value="NZ_DS989857.1"/>
</dbReference>
<sequence length="347" mass="41234">MNEKNRSIYFYIPRNKWPDDYIPEIPENYWQWYQSRSSRYLSMYHWILQTYLHLKADGFPCQLIDTMPTEGIVLSHRYSLPDNLQPQPRLLIVCIQADNKPHPYAQLHLVQNPTQETSRQWLTLRECYYIPHWTHPGLIPRDPSRGNKFENIAFFGYDENLAPELKQTLWYEQLNNLGLNWYVVSRQNHFNDYSYVDAILAVRSFQSSDQYNWKPATKLHNAWRAGVPAILGCESAFRSERKSELDYIEVASLSDVISALKRLRDDLEFRQAMVDNGKVRAEDTEPDKMVNQWKSFLINKAIPAHERWCSTPVWRQQAFLKSRRYVTLKLEGIQRRLQSVIFRLRGT</sequence>
<dbReference type="HOGENOM" id="CLU_060090_0_0_3"/>
<dbReference type="OrthoDB" id="5472311at2"/>
<gene>
    <name evidence="1" type="ORF">MC7420_3624</name>
</gene>
<organism evidence="1 2">
    <name type="scientific">Coleofasciculus chthonoplastes PCC 7420</name>
    <dbReference type="NCBI Taxonomy" id="118168"/>
    <lineage>
        <taxon>Bacteria</taxon>
        <taxon>Bacillati</taxon>
        <taxon>Cyanobacteriota</taxon>
        <taxon>Cyanophyceae</taxon>
        <taxon>Coleofasciculales</taxon>
        <taxon>Coleofasciculaceae</taxon>
        <taxon>Coleofasciculus</taxon>
    </lineage>
</organism>
<keyword evidence="2" id="KW-1185">Reference proteome</keyword>
<evidence type="ECO:0008006" key="3">
    <source>
        <dbReference type="Google" id="ProtNLM"/>
    </source>
</evidence>
<name>B4VX53_9CYAN</name>
<reference evidence="1 2" key="1">
    <citation type="submission" date="2008-07" db="EMBL/GenBank/DDBJ databases">
        <authorList>
            <person name="Tandeau de Marsac N."/>
            <person name="Ferriera S."/>
            <person name="Johnson J."/>
            <person name="Kravitz S."/>
            <person name="Beeson K."/>
            <person name="Sutton G."/>
            <person name="Rogers Y.-H."/>
            <person name="Friedman R."/>
            <person name="Frazier M."/>
            <person name="Venter J.C."/>
        </authorList>
    </citation>
    <scope>NUCLEOTIDE SEQUENCE [LARGE SCALE GENOMIC DNA]</scope>
    <source>
        <strain evidence="1 2">PCC 7420</strain>
    </source>
</reference>
<protein>
    <recommendedName>
        <fullName evidence="3">Glycosyltransferase family 1 protein</fullName>
    </recommendedName>
</protein>
<accession>B4VX53</accession>
<dbReference type="EMBL" id="DS989857">
    <property type="protein sequence ID" value="EDX73450.1"/>
    <property type="molecule type" value="Genomic_DNA"/>
</dbReference>
<proteinExistence type="predicted"/>
<evidence type="ECO:0000313" key="1">
    <source>
        <dbReference type="EMBL" id="EDX73450.1"/>
    </source>
</evidence>